<organism evidence="1 2">
    <name type="scientific">Hibiscus sabdariffa</name>
    <name type="common">roselle</name>
    <dbReference type="NCBI Taxonomy" id="183260"/>
    <lineage>
        <taxon>Eukaryota</taxon>
        <taxon>Viridiplantae</taxon>
        <taxon>Streptophyta</taxon>
        <taxon>Embryophyta</taxon>
        <taxon>Tracheophyta</taxon>
        <taxon>Spermatophyta</taxon>
        <taxon>Magnoliopsida</taxon>
        <taxon>eudicotyledons</taxon>
        <taxon>Gunneridae</taxon>
        <taxon>Pentapetalae</taxon>
        <taxon>rosids</taxon>
        <taxon>malvids</taxon>
        <taxon>Malvales</taxon>
        <taxon>Malvaceae</taxon>
        <taxon>Malvoideae</taxon>
        <taxon>Hibiscus</taxon>
    </lineage>
</organism>
<dbReference type="SUPFAM" id="SSF75005">
    <property type="entry name" value="Arabinanase/levansucrase/invertase"/>
    <property type="match status" value="1"/>
</dbReference>
<dbReference type="PANTHER" id="PTHR22925">
    <property type="entry name" value="GLYCOSYL HYDROLASE 43 FAMILY MEMBER"/>
    <property type="match status" value="1"/>
</dbReference>
<dbReference type="Proteomes" id="UP001396334">
    <property type="component" value="Unassembled WGS sequence"/>
</dbReference>
<protein>
    <submittedName>
        <fullName evidence="1">Uncharacterized protein</fullName>
    </submittedName>
</protein>
<proteinExistence type="predicted"/>
<evidence type="ECO:0000313" key="1">
    <source>
        <dbReference type="EMBL" id="KAK8973861.1"/>
    </source>
</evidence>
<dbReference type="EMBL" id="JBBPBN010000174">
    <property type="protein sequence ID" value="KAK8973861.1"/>
    <property type="molecule type" value="Genomic_DNA"/>
</dbReference>
<comment type="caution">
    <text evidence="1">The sequence shown here is derived from an EMBL/GenBank/DDBJ whole genome shotgun (WGS) entry which is preliminary data.</text>
</comment>
<name>A0ABR2NCL9_9ROSI</name>
<dbReference type="Gene3D" id="2.115.10.20">
    <property type="entry name" value="Glycosyl hydrolase domain, family 43"/>
    <property type="match status" value="1"/>
</dbReference>
<keyword evidence="2" id="KW-1185">Reference proteome</keyword>
<accession>A0ABR2NCL9</accession>
<sequence length="423" mass="47015">MLQLYSLSTHRTEVKGDVRLRVSRHPLVRELEQLQHAFFPNMKIAIDPMKTTGNESHYYHLGKIWLDTEGNPIQAHGGGMPYDERSATYYCELHIGPLTDDYLDVQPEIQRILVGKCREAPALFKYQGTYYMITSGCFGWAPNEALAHRTFVIPFPDIPGSYIFMVDWWNPAELRDLSLPGLRFTQNTSLLVDRDEGVKVRDGDELRAMEVSQWMNDTIDHGATNTNLGMTVNQGVPLKASFKDMVMGDMSLTNTECSIEDLEVEVTNDDVVIKDGVVPEINFSENACGCEEATHNSSLRLPSREQVAIVYGPWMQAPNKKKRVMQSHKAMGDKLVTRGGGHNSRFEVLNVDDVGSDSVVKLFADQLREVVINAGPSPSTKGKMVGVKGVGSSKGADLGGVNHFISVRDSLDALDNHFPNTSP</sequence>
<reference evidence="1 2" key="1">
    <citation type="journal article" date="2024" name="G3 (Bethesda)">
        <title>Genome assembly of Hibiscus sabdariffa L. provides insights into metabolisms of medicinal natural products.</title>
        <authorList>
            <person name="Kim T."/>
        </authorList>
    </citation>
    <scope>NUCLEOTIDE SEQUENCE [LARGE SCALE GENOMIC DNA]</scope>
    <source>
        <strain evidence="1">TK-2024</strain>
        <tissue evidence="1">Old leaves</tissue>
    </source>
</reference>
<dbReference type="PANTHER" id="PTHR22925:SF3">
    <property type="entry name" value="GLYCOSYL HYDROLASE FAMILY PROTEIN 43"/>
    <property type="match status" value="1"/>
</dbReference>
<gene>
    <name evidence="1" type="ORF">V6N11_013019</name>
</gene>
<dbReference type="InterPro" id="IPR023296">
    <property type="entry name" value="Glyco_hydro_beta-prop_sf"/>
</dbReference>
<evidence type="ECO:0000313" key="2">
    <source>
        <dbReference type="Proteomes" id="UP001396334"/>
    </source>
</evidence>